<dbReference type="InterPro" id="IPR029045">
    <property type="entry name" value="ClpP/crotonase-like_dom_sf"/>
</dbReference>
<evidence type="ECO:0000256" key="1">
    <source>
        <dbReference type="ARBA" id="ARBA00005254"/>
    </source>
</evidence>
<dbReference type="InterPro" id="IPR001753">
    <property type="entry name" value="Enoyl-CoA_hydra/iso"/>
</dbReference>
<dbReference type="PANTHER" id="PTHR43459:SF1">
    <property type="entry name" value="EG:BACN32G11.4 PROTEIN"/>
    <property type="match status" value="1"/>
</dbReference>
<reference evidence="3 4" key="1">
    <citation type="submission" date="2017-11" db="EMBL/GenBank/DDBJ databases">
        <title>Draft genome sequence of Mitsuaria sp. HWN-4.</title>
        <authorList>
            <person name="Gundlapally S.R."/>
        </authorList>
    </citation>
    <scope>NUCLEOTIDE SEQUENCE [LARGE SCALE GENOMIC DNA]</scope>
    <source>
        <strain evidence="3 4">HWN-4</strain>
    </source>
</reference>
<evidence type="ECO:0000313" key="4">
    <source>
        <dbReference type="Proteomes" id="UP000231501"/>
    </source>
</evidence>
<gene>
    <name evidence="3" type="ORF">CS062_05685</name>
</gene>
<organism evidence="3 4">
    <name type="scientific">Roseateles chitinivorans</name>
    <dbReference type="NCBI Taxonomy" id="2917965"/>
    <lineage>
        <taxon>Bacteria</taxon>
        <taxon>Pseudomonadati</taxon>
        <taxon>Pseudomonadota</taxon>
        <taxon>Betaproteobacteria</taxon>
        <taxon>Burkholderiales</taxon>
        <taxon>Sphaerotilaceae</taxon>
        <taxon>Roseateles</taxon>
    </lineage>
</organism>
<evidence type="ECO:0000256" key="2">
    <source>
        <dbReference type="SAM" id="MobiDB-lite"/>
    </source>
</evidence>
<comment type="similarity">
    <text evidence="1">Belongs to the enoyl-CoA hydratase/isomerase family.</text>
</comment>
<dbReference type="EC" id="4.2.1.17" evidence="3"/>
<accession>A0A2G9CCK5</accession>
<dbReference type="Gene3D" id="3.90.226.10">
    <property type="entry name" value="2-enoyl-CoA Hydratase, Chain A, domain 1"/>
    <property type="match status" value="1"/>
</dbReference>
<dbReference type="EMBL" id="PEOG01000012">
    <property type="protein sequence ID" value="PIM54170.1"/>
    <property type="molecule type" value="Genomic_DNA"/>
</dbReference>
<dbReference type="InterPro" id="IPR014748">
    <property type="entry name" value="Enoyl-CoA_hydra_C"/>
</dbReference>
<dbReference type="PANTHER" id="PTHR43459">
    <property type="entry name" value="ENOYL-COA HYDRATASE"/>
    <property type="match status" value="1"/>
</dbReference>
<name>A0A2G9CCK5_9BURK</name>
<dbReference type="AlphaFoldDB" id="A0A2G9CCK5"/>
<dbReference type="CDD" id="cd06558">
    <property type="entry name" value="crotonase-like"/>
    <property type="match status" value="1"/>
</dbReference>
<evidence type="ECO:0000313" key="3">
    <source>
        <dbReference type="EMBL" id="PIM54170.1"/>
    </source>
</evidence>
<sequence length="290" mass="30628">MSTAPTTPPTASEDSPLLISTEGAVRVLTLNRPQALNAFTTGLLGQLRVALDEAAHDGAVRAVLITGAGRAFCAGQDLSDPHIKPEFDEPGDPAPSADVHKKPKAKDIGNLLDHYYIPLALRLRSMPVPTVCAVNGVAAGAGANFALGCDLVLAGQSASFIQAFSKIGLVPDCGGTWLLTRLVGRARALQLALLGDKLPAAEAQAWGLIARCVADAELQSEAMATAQKLARMPTRALVQTREALDAAMDLEFEDALRLEARLQSQLGYAHDYLEGAAAFLTKRPPTFKDR</sequence>
<dbReference type="GO" id="GO:0004300">
    <property type="term" value="F:enoyl-CoA hydratase activity"/>
    <property type="evidence" value="ECO:0007669"/>
    <property type="project" value="UniProtKB-EC"/>
</dbReference>
<dbReference type="Gene3D" id="1.10.12.10">
    <property type="entry name" value="Lyase 2-enoyl-coa Hydratase, Chain A, domain 2"/>
    <property type="match status" value="1"/>
</dbReference>
<dbReference type="GO" id="GO:0016853">
    <property type="term" value="F:isomerase activity"/>
    <property type="evidence" value="ECO:0007669"/>
    <property type="project" value="UniProtKB-KW"/>
</dbReference>
<comment type="caution">
    <text evidence="3">The sequence shown here is derived from an EMBL/GenBank/DDBJ whole genome shotgun (WGS) entry which is preliminary data.</text>
</comment>
<keyword evidence="3" id="KW-0413">Isomerase</keyword>
<dbReference type="RefSeq" id="WP_099860478.1">
    <property type="nucleotide sequence ID" value="NZ_PEOG01000012.1"/>
</dbReference>
<keyword evidence="4" id="KW-1185">Reference proteome</keyword>
<dbReference type="Proteomes" id="UP000231501">
    <property type="component" value="Unassembled WGS sequence"/>
</dbReference>
<proteinExistence type="inferred from homology"/>
<protein>
    <submittedName>
        <fullName evidence="3">2-(1,2-epoxy-1,2-dihydrophenyl)acetyl-CoA isomerase</fullName>
        <ecNumber evidence="3">4.2.1.17</ecNumber>
    </submittedName>
</protein>
<dbReference type="Pfam" id="PF00378">
    <property type="entry name" value="ECH_1"/>
    <property type="match status" value="2"/>
</dbReference>
<feature type="region of interest" description="Disordered" evidence="2">
    <location>
        <begin position="82"/>
        <end position="102"/>
    </location>
</feature>
<keyword evidence="3" id="KW-0456">Lyase</keyword>
<dbReference type="SUPFAM" id="SSF52096">
    <property type="entry name" value="ClpP/crotonase"/>
    <property type="match status" value="1"/>
</dbReference>
<dbReference type="OrthoDB" id="5291143at2"/>